<reference evidence="2" key="1">
    <citation type="journal article" date="2020" name="bioRxiv">
        <title>Comparative genomics of Chlamydomonas.</title>
        <authorList>
            <person name="Craig R.J."/>
            <person name="Hasan A.R."/>
            <person name="Ness R.W."/>
            <person name="Keightley P.D."/>
        </authorList>
    </citation>
    <scope>NUCLEOTIDE SEQUENCE</scope>
    <source>
        <strain evidence="2">SAG 7.73</strain>
    </source>
</reference>
<accession>A0A835W1M4</accession>
<dbReference type="PROSITE" id="PS51257">
    <property type="entry name" value="PROKAR_LIPOPROTEIN"/>
    <property type="match status" value="1"/>
</dbReference>
<dbReference type="InterPro" id="IPR036915">
    <property type="entry name" value="Cyclin-like_sf"/>
</dbReference>
<comment type="caution">
    <text evidence="2">The sequence shown here is derived from an EMBL/GenBank/DDBJ whole genome shotgun (WGS) entry which is preliminary data.</text>
</comment>
<feature type="region of interest" description="Disordered" evidence="1">
    <location>
        <begin position="1"/>
        <end position="27"/>
    </location>
</feature>
<dbReference type="SUPFAM" id="SSF47954">
    <property type="entry name" value="Cyclin-like"/>
    <property type="match status" value="1"/>
</dbReference>
<dbReference type="OrthoDB" id="547814at2759"/>
<evidence type="ECO:0000313" key="2">
    <source>
        <dbReference type="EMBL" id="KAG2437247.1"/>
    </source>
</evidence>
<evidence type="ECO:0000313" key="3">
    <source>
        <dbReference type="Proteomes" id="UP000650467"/>
    </source>
</evidence>
<organism evidence="2 3">
    <name type="scientific">Chlamydomonas incerta</name>
    <dbReference type="NCBI Taxonomy" id="51695"/>
    <lineage>
        <taxon>Eukaryota</taxon>
        <taxon>Viridiplantae</taxon>
        <taxon>Chlorophyta</taxon>
        <taxon>core chlorophytes</taxon>
        <taxon>Chlorophyceae</taxon>
        <taxon>CS clade</taxon>
        <taxon>Chlamydomonadales</taxon>
        <taxon>Chlamydomonadaceae</taxon>
        <taxon>Chlamydomonas</taxon>
    </lineage>
</organism>
<dbReference type="AlphaFoldDB" id="A0A835W1M4"/>
<dbReference type="EMBL" id="JAEHOC010000011">
    <property type="protein sequence ID" value="KAG2437247.1"/>
    <property type="molecule type" value="Genomic_DNA"/>
</dbReference>
<evidence type="ECO:0000256" key="1">
    <source>
        <dbReference type="SAM" id="MobiDB-lite"/>
    </source>
</evidence>
<sequence>MLVHVRTRTAALGGNGTPPSAFGCGPTSSSSSGISNCRPKSGGSSPAPFAPVATAACPESSWSALLATSKRIRTERAFAAACMRLAAKMQERREVTRTVTEPLAAASGTSGRIIMNAEVCVLRWLDWDLLAGFVPEDAHLICGVGWER</sequence>
<keyword evidence="3" id="KW-1185">Reference proteome</keyword>
<dbReference type="Proteomes" id="UP000650467">
    <property type="component" value="Unassembled WGS sequence"/>
</dbReference>
<protein>
    <submittedName>
        <fullName evidence="2">Uncharacterized protein</fullName>
    </submittedName>
</protein>
<gene>
    <name evidence="2" type="ORF">HXX76_005910</name>
</gene>
<name>A0A835W1M4_CHLIN</name>
<proteinExistence type="predicted"/>